<dbReference type="SUPFAM" id="SSF48452">
    <property type="entry name" value="TPR-like"/>
    <property type="match status" value="1"/>
</dbReference>
<name>A0A9D4VGB6_ADICA</name>
<sequence>MPTSHANVRTTEIASCRRWHCLLYFYAGQDPVTRTEDCLIRTFASHGTLLEASLVFCSASRTSIYAWQAIISAHAAHGHHTGVLDLYQRMQEESGRLDKYVFPCIIKSCSTLGAIHQGKRVHDDILRYAVECDGMIGCALLDMYARCGRLEDARNLFDNLPSRDVVSWGAMIAGYAQHKQGLPALRLFEQMQEEGFEPTNITFLCVIKACGSIGAIMEGHLIHDHIVRIKFESDEPIANALIDMYAKCGSLDAAQNAFDRLSDLNIIAYSALLDAYVRHGHSFAALQFYEKMQHKRISPCIVTYLCVLRACSDLGTFEPGMVLHNNIIVSDVEMDVTVANTLIDMYAKCGCVEEARRVFDLLPRRSIVSWGAMIAGYVQGGCNHCTLELYKKMLEERVKPDNGMYMSVLKACGNIGCIKRGKAIHKQMMDSGVCLDAMLGSTLIDMYAKCGDLNEAKQVFSALSQQHVVLWSALITGHVQQDQHDQAMDLFMRMLQNGVKPDKVVFLCVIKACRSIGSLQKGKIIHHFARRHGFDSDLIIASALIDMYAKGGNMEEARTLFDGLPHRDAVVWSAIIGGYAHNGDDKQVKKCTKEMREQGLMQSPSHVLSACTLSGNIDEGQNLFKATVRGDLARPSVEHYKAAIDLFGRAGKLEDAEQMLQSMPIPADVVCWTSLLTACISHGNSTLGRECYEQISQLEPNESVAPSLISKLYSDAGTWEGYVPQVDTPP</sequence>
<dbReference type="GO" id="GO:0048731">
    <property type="term" value="P:system development"/>
    <property type="evidence" value="ECO:0007669"/>
    <property type="project" value="UniProtKB-ARBA"/>
</dbReference>
<dbReference type="FunFam" id="1.25.40.10:FF:000436">
    <property type="entry name" value="Pentatricopeptide repeat-containing protein At5g39350 family"/>
    <property type="match status" value="1"/>
</dbReference>
<evidence type="ECO:0008006" key="5">
    <source>
        <dbReference type="Google" id="ProtNLM"/>
    </source>
</evidence>
<dbReference type="FunFam" id="1.25.40.10:FF:000158">
    <property type="entry name" value="pentatricopeptide repeat-containing protein At2g33680"/>
    <property type="match status" value="1"/>
</dbReference>
<dbReference type="Pfam" id="PF13041">
    <property type="entry name" value="PPR_2"/>
    <property type="match status" value="3"/>
</dbReference>
<feature type="repeat" description="PPR" evidence="2">
    <location>
        <begin position="467"/>
        <end position="501"/>
    </location>
</feature>
<feature type="repeat" description="PPR" evidence="2">
    <location>
        <begin position="265"/>
        <end position="299"/>
    </location>
</feature>
<keyword evidence="1" id="KW-0677">Repeat</keyword>
<comment type="caution">
    <text evidence="3">The sequence shown here is derived from an EMBL/GenBank/DDBJ whole genome shotgun (WGS) entry which is preliminary data.</text>
</comment>
<reference evidence="3" key="1">
    <citation type="submission" date="2021-01" db="EMBL/GenBank/DDBJ databases">
        <title>Adiantum capillus-veneris genome.</title>
        <authorList>
            <person name="Fang Y."/>
            <person name="Liao Q."/>
        </authorList>
    </citation>
    <scope>NUCLEOTIDE SEQUENCE</scope>
    <source>
        <strain evidence="3">H3</strain>
        <tissue evidence="3">Leaf</tissue>
    </source>
</reference>
<dbReference type="InterPro" id="IPR011990">
    <property type="entry name" value="TPR-like_helical_dom_sf"/>
</dbReference>
<dbReference type="PANTHER" id="PTHR47926">
    <property type="entry name" value="PENTATRICOPEPTIDE REPEAT-CONTAINING PROTEIN"/>
    <property type="match status" value="1"/>
</dbReference>
<dbReference type="FunFam" id="1.25.40.10:FF:000344">
    <property type="entry name" value="Pentatricopeptide repeat-containing protein"/>
    <property type="match status" value="2"/>
</dbReference>
<accession>A0A9D4VGB6</accession>
<dbReference type="GO" id="GO:0003723">
    <property type="term" value="F:RNA binding"/>
    <property type="evidence" value="ECO:0007669"/>
    <property type="project" value="InterPro"/>
</dbReference>
<protein>
    <recommendedName>
        <fullName evidence="5">Pentatricopeptide repeat-containing protein</fullName>
    </recommendedName>
</protein>
<dbReference type="GO" id="GO:0009451">
    <property type="term" value="P:RNA modification"/>
    <property type="evidence" value="ECO:0007669"/>
    <property type="project" value="InterPro"/>
</dbReference>
<evidence type="ECO:0000313" key="4">
    <source>
        <dbReference type="Proteomes" id="UP000886520"/>
    </source>
</evidence>
<dbReference type="OrthoDB" id="185373at2759"/>
<dbReference type="InterPro" id="IPR046960">
    <property type="entry name" value="PPR_At4g14850-like_plant"/>
</dbReference>
<dbReference type="InterPro" id="IPR002885">
    <property type="entry name" value="PPR_rpt"/>
</dbReference>
<dbReference type="NCBIfam" id="TIGR00756">
    <property type="entry name" value="PPR"/>
    <property type="match status" value="5"/>
</dbReference>
<dbReference type="Gene3D" id="1.25.40.10">
    <property type="entry name" value="Tetratricopeptide repeat domain"/>
    <property type="match status" value="6"/>
</dbReference>
<feature type="repeat" description="PPR" evidence="2">
    <location>
        <begin position="164"/>
        <end position="198"/>
    </location>
</feature>
<dbReference type="Pfam" id="PF01535">
    <property type="entry name" value="PPR"/>
    <property type="match status" value="8"/>
</dbReference>
<evidence type="ECO:0000256" key="1">
    <source>
        <dbReference type="ARBA" id="ARBA00022737"/>
    </source>
</evidence>
<dbReference type="AlphaFoldDB" id="A0A9D4VGB6"/>
<proteinExistence type="predicted"/>
<keyword evidence="4" id="KW-1185">Reference proteome</keyword>
<dbReference type="EMBL" id="JABFUD020000001">
    <property type="protein sequence ID" value="KAI5084978.1"/>
    <property type="molecule type" value="Genomic_DNA"/>
</dbReference>
<evidence type="ECO:0000313" key="3">
    <source>
        <dbReference type="EMBL" id="KAI5084978.1"/>
    </source>
</evidence>
<feature type="repeat" description="PPR" evidence="2">
    <location>
        <begin position="568"/>
        <end position="602"/>
    </location>
</feature>
<organism evidence="3 4">
    <name type="scientific">Adiantum capillus-veneris</name>
    <name type="common">Maidenhair fern</name>
    <dbReference type="NCBI Taxonomy" id="13818"/>
    <lineage>
        <taxon>Eukaryota</taxon>
        <taxon>Viridiplantae</taxon>
        <taxon>Streptophyta</taxon>
        <taxon>Embryophyta</taxon>
        <taxon>Tracheophyta</taxon>
        <taxon>Polypodiopsida</taxon>
        <taxon>Polypodiidae</taxon>
        <taxon>Polypodiales</taxon>
        <taxon>Pteridineae</taxon>
        <taxon>Pteridaceae</taxon>
        <taxon>Vittarioideae</taxon>
        <taxon>Adiantum</taxon>
    </lineage>
</organism>
<dbReference type="Proteomes" id="UP000886520">
    <property type="component" value="Chromosome 1"/>
</dbReference>
<dbReference type="PROSITE" id="PS51375">
    <property type="entry name" value="PPR"/>
    <property type="match status" value="5"/>
</dbReference>
<dbReference type="PANTHER" id="PTHR47926:SF454">
    <property type="entry name" value="REPEAT-CONTAINING PROTEIN, PUTATIVE-RELATED"/>
    <property type="match status" value="1"/>
</dbReference>
<feature type="repeat" description="PPR" evidence="2">
    <location>
        <begin position="335"/>
        <end position="369"/>
    </location>
</feature>
<evidence type="ECO:0000256" key="2">
    <source>
        <dbReference type="PROSITE-ProRule" id="PRU00708"/>
    </source>
</evidence>
<gene>
    <name evidence="3" type="ORF">GOP47_0001147</name>
</gene>